<gene>
    <name evidence="2" type="ORF">C8035_v009092</name>
</gene>
<dbReference type="EMBL" id="QAPG01010711">
    <property type="protein sequence ID" value="TDZ13707.1"/>
    <property type="molecule type" value="Genomic_DNA"/>
</dbReference>
<protein>
    <submittedName>
        <fullName evidence="2">Uncharacterized protein</fullName>
    </submittedName>
</protein>
<dbReference type="AlphaFoldDB" id="A0A4R8PVD4"/>
<sequence length="260" mass="29243">MYSTPEEIRSAVDAYGTHIKEHNRRILESPLSPRYNSEEAGLENDGDSTYNRTRLGSLRSVCGDELERVASTPIEVLDHCDELAGLCDLDGCNGPRPPDTKEEVARQERPSADLERRLREQCLPEVHDNITASEELRVLARHARGLSGPGLGGGLKSVYQAMFWSGLPTSPADIRGPRELDNVMSCQWESAAGWEEPSGYEGYFYMVYCRVKTEDGEEAGPWWWRYAAMNPLDCCVFDTIPELLEWYAVYREGSIPDAMT</sequence>
<organism evidence="2 3">
    <name type="scientific">Colletotrichum spinosum</name>
    <dbReference type="NCBI Taxonomy" id="1347390"/>
    <lineage>
        <taxon>Eukaryota</taxon>
        <taxon>Fungi</taxon>
        <taxon>Dikarya</taxon>
        <taxon>Ascomycota</taxon>
        <taxon>Pezizomycotina</taxon>
        <taxon>Sordariomycetes</taxon>
        <taxon>Hypocreomycetidae</taxon>
        <taxon>Glomerellales</taxon>
        <taxon>Glomerellaceae</taxon>
        <taxon>Colletotrichum</taxon>
        <taxon>Colletotrichum orbiculare species complex</taxon>
    </lineage>
</organism>
<comment type="caution">
    <text evidence="2">The sequence shown here is derived from an EMBL/GenBank/DDBJ whole genome shotgun (WGS) entry which is preliminary data.</text>
</comment>
<name>A0A4R8PVD4_9PEZI</name>
<dbReference type="Proteomes" id="UP000295083">
    <property type="component" value="Unassembled WGS sequence"/>
</dbReference>
<evidence type="ECO:0000313" key="2">
    <source>
        <dbReference type="EMBL" id="TDZ13707.1"/>
    </source>
</evidence>
<keyword evidence="3" id="KW-1185">Reference proteome</keyword>
<feature type="region of interest" description="Disordered" evidence="1">
    <location>
        <begin position="27"/>
        <end position="48"/>
    </location>
</feature>
<reference evidence="2 3" key="1">
    <citation type="submission" date="2018-11" db="EMBL/GenBank/DDBJ databases">
        <title>Genome sequence and assembly of Colletotrichum spinosum.</title>
        <authorList>
            <person name="Gan P."/>
            <person name="Shirasu K."/>
        </authorList>
    </citation>
    <scope>NUCLEOTIDE SEQUENCE [LARGE SCALE GENOMIC DNA]</scope>
    <source>
        <strain evidence="2 3">CBS 515.97</strain>
    </source>
</reference>
<proteinExistence type="predicted"/>
<evidence type="ECO:0000313" key="3">
    <source>
        <dbReference type="Proteomes" id="UP000295083"/>
    </source>
</evidence>
<evidence type="ECO:0000256" key="1">
    <source>
        <dbReference type="SAM" id="MobiDB-lite"/>
    </source>
</evidence>
<accession>A0A4R8PVD4</accession>